<dbReference type="OrthoDB" id="9803436at2"/>
<keyword evidence="5" id="KW-0486">Methionine biosynthesis</keyword>
<comment type="function">
    <text evidence="4">Catalyzes the interconversion of methylthioribose-1-phosphate (MTR-1-P) into methylthioribulose-1-phosphate (MTRu-1-P). Also catalyzes the interconversion of 5-deoxyribose 1-phosphate and 5-deoxyribulose 1-phosphate. Part of a bifunctional DHAP-shunt salvage pathway for SAM by-products.</text>
</comment>
<evidence type="ECO:0000256" key="2">
    <source>
        <dbReference type="ARBA" id="ARBA00050906"/>
    </source>
</evidence>
<evidence type="ECO:0000256" key="4">
    <source>
        <dbReference type="ARBA" id="ARBA00058145"/>
    </source>
</evidence>
<feature type="binding site" evidence="5">
    <location>
        <begin position="255"/>
        <end position="256"/>
    </location>
    <ligand>
        <name>substrate</name>
    </ligand>
</feature>
<feature type="active site" description="Proton donor" evidence="5">
    <location>
        <position position="245"/>
    </location>
</feature>
<evidence type="ECO:0000256" key="1">
    <source>
        <dbReference type="ARBA" id="ARBA00023235"/>
    </source>
</evidence>
<comment type="catalytic activity">
    <reaction evidence="3">
        <text>5-(methylsulfanyl)-alpha-D-ribose 1-phosphate = 5-(methylsulfanyl)-D-ribulose 1-phosphate</text>
        <dbReference type="Rhea" id="RHEA:19989"/>
        <dbReference type="ChEBI" id="CHEBI:58533"/>
        <dbReference type="ChEBI" id="CHEBI:58548"/>
        <dbReference type="EC" id="5.3.1.23"/>
    </reaction>
    <physiologicalReaction direction="left-to-right" evidence="3">
        <dbReference type="Rhea" id="RHEA:19990"/>
    </physiologicalReaction>
</comment>
<dbReference type="NCBIfam" id="TIGR00524">
    <property type="entry name" value="eIF-2B_rel"/>
    <property type="match status" value="1"/>
</dbReference>
<comment type="catalytic activity">
    <reaction evidence="2">
        <text>5-deoxy-alpha-D-ribose 1-phosphate = 5-deoxy-D-ribulose 1-phosphate</text>
        <dbReference type="Rhea" id="RHEA:61296"/>
        <dbReference type="ChEBI" id="CHEBI:58749"/>
        <dbReference type="ChEBI" id="CHEBI:144504"/>
    </reaction>
    <physiologicalReaction direction="left-to-right" evidence="2">
        <dbReference type="Rhea" id="RHEA:61297"/>
    </physiologicalReaction>
</comment>
<dbReference type="PANTHER" id="PTHR43475">
    <property type="entry name" value="METHYLTHIORIBOSE-1-PHOSPHATE ISOMERASE"/>
    <property type="match status" value="1"/>
</dbReference>
<dbReference type="EC" id="5.3.1.23" evidence="5"/>
<protein>
    <recommendedName>
        <fullName evidence="5">Methylthioribose-1-phosphate isomerase</fullName>
        <shortName evidence="5">M1Pi</shortName>
        <shortName evidence="5">MTR-1-P isomerase</shortName>
        <ecNumber evidence="5">5.3.1.23</ecNumber>
    </recommendedName>
    <alternativeName>
        <fullName evidence="5">S-methyl-5-thioribose-1-phosphate isomerase</fullName>
    </alternativeName>
</protein>
<dbReference type="NCBIfam" id="NF004326">
    <property type="entry name" value="PRK05720.1"/>
    <property type="match status" value="1"/>
</dbReference>
<comment type="similarity">
    <text evidence="5">Belongs to the EIF-2B alpha/beta/delta subunits family. MtnA subfamily.</text>
</comment>
<name>A0A7Z0VK08_9GAMM</name>
<dbReference type="InterPro" id="IPR005251">
    <property type="entry name" value="IF-M1Pi"/>
</dbReference>
<evidence type="ECO:0000313" key="6">
    <source>
        <dbReference type="EMBL" id="ODJ87047.1"/>
    </source>
</evidence>
<comment type="caution">
    <text evidence="6">The sequence shown here is derived from an EMBL/GenBank/DDBJ whole genome shotgun (WGS) entry which is preliminary data.</text>
</comment>
<gene>
    <name evidence="5 6" type="primary">mtnA</name>
    <name evidence="6" type="ORF">CODIS_27960</name>
</gene>
<dbReference type="Gene3D" id="3.40.50.10470">
    <property type="entry name" value="Translation initiation factor eif-2b, domain 2"/>
    <property type="match status" value="1"/>
</dbReference>
<feature type="site" description="Transition state stabilizer" evidence="5">
    <location>
        <position position="165"/>
    </location>
</feature>
<feature type="binding site" evidence="5">
    <location>
        <position position="99"/>
    </location>
    <ligand>
        <name>substrate</name>
    </ligand>
</feature>
<dbReference type="Pfam" id="PF01008">
    <property type="entry name" value="IF-2B"/>
    <property type="match status" value="1"/>
</dbReference>
<feature type="binding site" evidence="5">
    <location>
        <begin position="56"/>
        <end position="58"/>
    </location>
    <ligand>
        <name>substrate</name>
    </ligand>
</feature>
<dbReference type="GO" id="GO:0046523">
    <property type="term" value="F:S-methyl-5-thioribose-1-phosphate isomerase activity"/>
    <property type="evidence" value="ECO:0007669"/>
    <property type="project" value="UniProtKB-UniRule"/>
</dbReference>
<keyword evidence="1 5" id="KW-0413">Isomerase</keyword>
<evidence type="ECO:0000256" key="5">
    <source>
        <dbReference type="HAMAP-Rule" id="MF_01678"/>
    </source>
</evidence>
<dbReference type="PANTHER" id="PTHR43475:SF1">
    <property type="entry name" value="METHYLTHIORIBOSE-1-PHOSPHATE ISOMERASE"/>
    <property type="match status" value="1"/>
</dbReference>
<evidence type="ECO:0000313" key="7">
    <source>
        <dbReference type="Proteomes" id="UP000094769"/>
    </source>
</evidence>
<reference evidence="6 7" key="1">
    <citation type="submission" date="2016-06" db="EMBL/GenBank/DDBJ databases">
        <title>Genome sequence of endosymbiont of Candidatus Endolucinida thiodiazotropha.</title>
        <authorList>
            <person name="Poehlein A."/>
            <person name="Koenig S."/>
            <person name="Heiden S.E."/>
            <person name="Thuermer A."/>
            <person name="Voget S."/>
            <person name="Daniel R."/>
            <person name="Markert S."/>
            <person name="Gros O."/>
            <person name="Schweder T."/>
        </authorList>
    </citation>
    <scope>NUCLEOTIDE SEQUENCE [LARGE SCALE GENOMIC DNA]</scope>
    <source>
        <strain evidence="6 7">COS</strain>
    </source>
</reference>
<dbReference type="InterPro" id="IPR042529">
    <property type="entry name" value="IF_2B-like_C"/>
</dbReference>
<dbReference type="InterPro" id="IPR011559">
    <property type="entry name" value="Initiation_fac_2B_a/b/d"/>
</dbReference>
<dbReference type="SUPFAM" id="SSF100950">
    <property type="entry name" value="NagB/RpiA/CoA transferase-like"/>
    <property type="match status" value="1"/>
</dbReference>
<dbReference type="GO" id="GO:0019509">
    <property type="term" value="P:L-methionine salvage from methylthioadenosine"/>
    <property type="evidence" value="ECO:0007669"/>
    <property type="project" value="UniProtKB-UniRule"/>
</dbReference>
<dbReference type="AlphaFoldDB" id="A0A7Z0VK08"/>
<dbReference type="InterPro" id="IPR027363">
    <property type="entry name" value="M1Pi_N"/>
</dbReference>
<dbReference type="EMBL" id="MARB01000015">
    <property type="protein sequence ID" value="ODJ87047.1"/>
    <property type="molecule type" value="Genomic_DNA"/>
</dbReference>
<proteinExistence type="inferred from homology"/>
<organism evidence="6 7">
    <name type="scientific">Candidatus Thiodiazotropha endolucinida</name>
    <dbReference type="NCBI Taxonomy" id="1655433"/>
    <lineage>
        <taxon>Bacteria</taxon>
        <taxon>Pseudomonadati</taxon>
        <taxon>Pseudomonadota</taxon>
        <taxon>Gammaproteobacteria</taxon>
        <taxon>Chromatiales</taxon>
        <taxon>Sedimenticolaceae</taxon>
        <taxon>Candidatus Thiodiazotropha</taxon>
    </lineage>
</organism>
<dbReference type="FunFam" id="3.40.50.10470:FF:000006">
    <property type="entry name" value="Methylthioribose-1-phosphate isomerase"/>
    <property type="match status" value="1"/>
</dbReference>
<dbReference type="UniPathway" id="UPA00904">
    <property type="reaction ID" value="UER00874"/>
</dbReference>
<accession>A0A7Z0VK08</accession>
<dbReference type="HAMAP" id="MF_01678">
    <property type="entry name" value="Salvage_MtnA"/>
    <property type="match status" value="1"/>
</dbReference>
<feature type="binding site" evidence="5">
    <location>
        <position position="204"/>
    </location>
    <ligand>
        <name>substrate</name>
    </ligand>
</feature>
<evidence type="ECO:0000256" key="3">
    <source>
        <dbReference type="ARBA" id="ARBA00051169"/>
    </source>
</evidence>
<dbReference type="InterPro" id="IPR037171">
    <property type="entry name" value="NagB/RpiA_transferase-like"/>
</dbReference>
<dbReference type="Proteomes" id="UP000094769">
    <property type="component" value="Unassembled WGS sequence"/>
</dbReference>
<dbReference type="Gene3D" id="1.20.120.420">
    <property type="entry name" value="translation initiation factor eif-2b, domain 1"/>
    <property type="match status" value="1"/>
</dbReference>
<keyword evidence="5" id="KW-0028">Amino-acid biosynthesis</keyword>
<dbReference type="NCBIfam" id="TIGR00512">
    <property type="entry name" value="salvage_mtnA"/>
    <property type="match status" value="1"/>
</dbReference>
<dbReference type="InterPro" id="IPR000649">
    <property type="entry name" value="IF-2B-related"/>
</dbReference>
<keyword evidence="7" id="KW-1185">Reference proteome</keyword>
<dbReference type="FunFam" id="1.20.120.420:FF:000003">
    <property type="entry name" value="Methylthioribose-1-phosphate isomerase"/>
    <property type="match status" value="1"/>
</dbReference>
<sequence length="359" mass="38052">MDLSQYMTQVTADDAIVWRNGHLCLLDQRKLPGDVTFLELNNAAETARAITDMVVRGAPAIGITAAYGVVLAGGMAFQSSSEHWKEALKADLECLKRSRPTAVNLFWALGRMEALIKGLPEAGDPREALLQEALAIHKEDIEANRHMGELGASLLDVDSGVITHCNAGALATGGYGTALGVIRSAHKRGLIRQVFADETRPWLQGARLTAWELLQDGIPVTLLADGAAAHRMAQGGVNWIIVGSDRIAANGDVANKIGTYSLAVAAKYHGVKVMVAAPTSTIDMGIACGSEIPIEVRGEDELLSCGGRQIAASGAGVWNPVFDVTPAELVDAIVTEKGVVLSPNEKKIEKMMANTPESL</sequence>
<comment type="pathway">
    <text evidence="5">Amino-acid biosynthesis; L-methionine biosynthesis via salvage pathway; L-methionine from S-methyl-5-thio-alpha-D-ribose 1-phosphate: step 1/6.</text>
</comment>
<dbReference type="RefSeq" id="WP_069126050.1">
    <property type="nucleotide sequence ID" value="NZ_MARB01000015.1"/>
</dbReference>